<keyword evidence="2" id="KW-0732">Signal</keyword>
<dbReference type="EMBL" id="CADCTP010000132">
    <property type="protein sequence ID" value="CAA9241069.1"/>
    <property type="molecule type" value="Genomic_DNA"/>
</dbReference>
<name>A0A6J4I5U3_9ACTN</name>
<feature type="domain" description="LTD" evidence="3">
    <location>
        <begin position="25"/>
        <end position="159"/>
    </location>
</feature>
<dbReference type="InterPro" id="IPR036691">
    <property type="entry name" value="Endo/exonu/phosph_ase_sf"/>
</dbReference>
<dbReference type="PANTHER" id="PTHR42834:SF1">
    <property type="entry name" value="ENDONUCLEASE_EXONUCLEASE_PHOSPHATASE FAMILY PROTEIN (AFU_ORTHOLOGUE AFUA_3G09210)"/>
    <property type="match status" value="1"/>
</dbReference>
<feature type="signal peptide" evidence="2">
    <location>
        <begin position="1"/>
        <end position="24"/>
    </location>
</feature>
<protein>
    <submittedName>
        <fullName evidence="4">Putative large secreted protein</fullName>
    </submittedName>
</protein>
<dbReference type="InterPro" id="IPR036415">
    <property type="entry name" value="Lamin_tail_dom_sf"/>
</dbReference>
<dbReference type="Pfam" id="PF00932">
    <property type="entry name" value="LTD"/>
    <property type="match status" value="1"/>
</dbReference>
<feature type="region of interest" description="Disordered" evidence="1">
    <location>
        <begin position="589"/>
        <end position="627"/>
    </location>
</feature>
<proteinExistence type="predicted"/>
<dbReference type="CDD" id="cd04486">
    <property type="entry name" value="YhcR_OBF_like"/>
    <property type="match status" value="1"/>
</dbReference>
<dbReference type="PROSITE" id="PS51841">
    <property type="entry name" value="LTD"/>
    <property type="match status" value="1"/>
</dbReference>
<evidence type="ECO:0000256" key="1">
    <source>
        <dbReference type="SAM" id="MobiDB-lite"/>
    </source>
</evidence>
<dbReference type="InterPro" id="IPR005135">
    <property type="entry name" value="Endo/exonuclease/phosphatase"/>
</dbReference>
<gene>
    <name evidence="4" type="ORF">AVDCRST_MAG41-1388</name>
</gene>
<feature type="region of interest" description="Disordered" evidence="1">
    <location>
        <begin position="182"/>
        <end position="213"/>
    </location>
</feature>
<evidence type="ECO:0000256" key="2">
    <source>
        <dbReference type="SAM" id="SignalP"/>
    </source>
</evidence>
<feature type="compositionally biased region" description="Low complexity" evidence="1">
    <location>
        <begin position="592"/>
        <end position="603"/>
    </location>
</feature>
<evidence type="ECO:0000313" key="4">
    <source>
        <dbReference type="EMBL" id="CAA9241069.1"/>
    </source>
</evidence>
<feature type="chain" id="PRO_5039159189" evidence="2">
    <location>
        <begin position="25"/>
        <end position="798"/>
    </location>
</feature>
<dbReference type="Pfam" id="PF03372">
    <property type="entry name" value="Exo_endo_phos"/>
    <property type="match status" value="1"/>
</dbReference>
<dbReference type="AlphaFoldDB" id="A0A6J4I5U3"/>
<dbReference type="InterPro" id="IPR001322">
    <property type="entry name" value="Lamin_tail_dom"/>
</dbReference>
<dbReference type="SUPFAM" id="SSF56219">
    <property type="entry name" value="DNase I-like"/>
    <property type="match status" value="1"/>
</dbReference>
<dbReference type="GO" id="GO:0003824">
    <property type="term" value="F:catalytic activity"/>
    <property type="evidence" value="ECO:0007669"/>
    <property type="project" value="InterPro"/>
</dbReference>
<dbReference type="Gene3D" id="3.60.10.10">
    <property type="entry name" value="Endonuclease/exonuclease/phosphatase"/>
    <property type="match status" value="1"/>
</dbReference>
<accession>A0A6J4I5U3</accession>
<organism evidence="4">
    <name type="scientific">uncultured Mycobacteriales bacterium</name>
    <dbReference type="NCBI Taxonomy" id="581187"/>
    <lineage>
        <taxon>Bacteria</taxon>
        <taxon>Bacillati</taxon>
        <taxon>Actinomycetota</taxon>
        <taxon>Actinomycetes</taxon>
        <taxon>Mycobacteriales</taxon>
        <taxon>environmental samples</taxon>
    </lineage>
</organism>
<reference evidence="4" key="1">
    <citation type="submission" date="2020-02" db="EMBL/GenBank/DDBJ databases">
        <authorList>
            <person name="Meier V. D."/>
        </authorList>
    </citation>
    <scope>NUCLEOTIDE SEQUENCE</scope>
    <source>
        <strain evidence="4">AVDCRST_MAG41</strain>
    </source>
</reference>
<sequence length="798" mass="81769">MRPPSRVAALAVSLLVAAGTVGLAASPAAAASADVVISQVYGGGGNSGATYTNDFIELRNSGGTAVDVTGWSVQYASAAGTSWQVTTLSGTIAPGAYFLVQQSAGAGGSTPLPTPDATGSIALSGTSGKVALVTAAAALTCGADCDTAAGVRDFVGYGAANDFETAATPALSNTTAALRGTGADTDNNAADFTVGAPNPRNSGGGGPTDPPVDPGVPGLRIADIQGTAHLSPRAGVKVAEVPGVVTAVSRTGFWFEDPTPDADPATSDGLLVFTRTTPTVAVGDAVTVTGTVTEFRPGNTATNLTITQLTAPTVTVTASGQPLPAPAVVGTGGRVPPSAVIEDDASGDVETTATAFDPATDGLDFWESLEGTRISITDAQVVGPTNDFDETVVVPPGSTVRTSRGGIVTRAGDFNPERIVLDTVLAPIPAANVGDSFAGATVGVVDYSFGNYAMYPTASPTLVSGNLQRETTRKANLLQLSVGTFNVENLAPGDAQAKYDQLAAYVVTNLAAPDVLALEEIQDNSGSANDGTVAADQTLAKLVAAIRAAGGPAYQSRSIDPVDGADGGQPGGNIRVAFLYRTDRGLSFVDRPGGTATTPTTVTRDSRGKPHLSYSPGRIDPANPAWTSSRKPLAGEFRWRGQTMFVIANHFNSKGGDSPVYGRYQPIREPSAVQRAQQAAAVRGFVDELVAADPRAKVVVAGDINDFEFSNTADVLTSTGSLIDLPRTLPQAERYTYVFQGNSQVLDHILISPGLAYSPIPACDCVKLYEYDVVHVNAEFTDQVSDHDPQVVRLLVVP</sequence>
<evidence type="ECO:0000259" key="3">
    <source>
        <dbReference type="PROSITE" id="PS51841"/>
    </source>
</evidence>
<dbReference type="SUPFAM" id="SSF74853">
    <property type="entry name" value="Lamin A/C globular tail domain"/>
    <property type="match status" value="1"/>
</dbReference>
<dbReference type="PANTHER" id="PTHR42834">
    <property type="entry name" value="ENDONUCLEASE/EXONUCLEASE/PHOSPHATASE FAMILY PROTEIN (AFU_ORTHOLOGUE AFUA_3G09210)"/>
    <property type="match status" value="1"/>
</dbReference>